<keyword evidence="6 8" id="KW-0472">Membrane</keyword>
<feature type="region of interest" description="Disordered" evidence="7">
    <location>
        <begin position="311"/>
        <end position="337"/>
    </location>
</feature>
<feature type="transmembrane region" description="Helical" evidence="8">
    <location>
        <begin position="88"/>
        <end position="113"/>
    </location>
</feature>
<feature type="compositionally biased region" description="Low complexity" evidence="7">
    <location>
        <begin position="311"/>
        <end position="323"/>
    </location>
</feature>
<keyword evidence="3 8" id="KW-0812">Transmembrane</keyword>
<keyword evidence="11" id="KW-1185">Reference proteome</keyword>
<evidence type="ECO:0000256" key="4">
    <source>
        <dbReference type="ARBA" id="ARBA00022801"/>
    </source>
</evidence>
<evidence type="ECO:0000256" key="1">
    <source>
        <dbReference type="ARBA" id="ARBA00004141"/>
    </source>
</evidence>
<name>A0ABD3QTM6_9STRA</name>
<evidence type="ECO:0000313" key="11">
    <source>
        <dbReference type="Proteomes" id="UP001530315"/>
    </source>
</evidence>
<dbReference type="SUPFAM" id="SSF144091">
    <property type="entry name" value="Rhomboid-like"/>
    <property type="match status" value="1"/>
</dbReference>
<dbReference type="Pfam" id="PF01694">
    <property type="entry name" value="Rhomboid"/>
    <property type="match status" value="1"/>
</dbReference>
<evidence type="ECO:0000256" key="7">
    <source>
        <dbReference type="SAM" id="MobiDB-lite"/>
    </source>
</evidence>
<feature type="transmembrane region" description="Helical" evidence="8">
    <location>
        <begin position="182"/>
        <end position="204"/>
    </location>
</feature>
<dbReference type="PANTHER" id="PTHR43731:SF14">
    <property type="entry name" value="PRESENILIN-ASSOCIATED RHOMBOID-LIKE PROTEIN, MITOCHONDRIAL"/>
    <property type="match status" value="1"/>
</dbReference>
<proteinExistence type="inferred from homology"/>
<evidence type="ECO:0000313" key="10">
    <source>
        <dbReference type="EMBL" id="KAL3802896.1"/>
    </source>
</evidence>
<comment type="caution">
    <text evidence="10">The sequence shown here is derived from an EMBL/GenBank/DDBJ whole genome shotgun (WGS) entry which is preliminary data.</text>
</comment>
<organism evidence="10 11">
    <name type="scientific">Stephanodiscus triporus</name>
    <dbReference type="NCBI Taxonomy" id="2934178"/>
    <lineage>
        <taxon>Eukaryota</taxon>
        <taxon>Sar</taxon>
        <taxon>Stramenopiles</taxon>
        <taxon>Ochrophyta</taxon>
        <taxon>Bacillariophyta</taxon>
        <taxon>Coscinodiscophyceae</taxon>
        <taxon>Thalassiosirophycidae</taxon>
        <taxon>Stephanodiscales</taxon>
        <taxon>Stephanodiscaceae</taxon>
        <taxon>Stephanodiscus</taxon>
    </lineage>
</organism>
<dbReference type="InterPro" id="IPR035952">
    <property type="entry name" value="Rhomboid-like_sf"/>
</dbReference>
<accession>A0ABD3QTM6</accession>
<dbReference type="Gene3D" id="1.20.1540.10">
    <property type="entry name" value="Rhomboid-like"/>
    <property type="match status" value="1"/>
</dbReference>
<feature type="domain" description="Peptidase S54 rhomboid" evidence="9">
    <location>
        <begin position="177"/>
        <end position="265"/>
    </location>
</feature>
<dbReference type="GO" id="GO:0016020">
    <property type="term" value="C:membrane"/>
    <property type="evidence" value="ECO:0007669"/>
    <property type="project" value="UniProtKB-SubCell"/>
</dbReference>
<dbReference type="GO" id="GO:0016787">
    <property type="term" value="F:hydrolase activity"/>
    <property type="evidence" value="ECO:0007669"/>
    <property type="project" value="UniProtKB-KW"/>
</dbReference>
<gene>
    <name evidence="10" type="ORF">ACHAW5_006191</name>
</gene>
<dbReference type="PANTHER" id="PTHR43731">
    <property type="entry name" value="RHOMBOID PROTEASE"/>
    <property type="match status" value="1"/>
</dbReference>
<dbReference type="Proteomes" id="UP001530315">
    <property type="component" value="Unassembled WGS sequence"/>
</dbReference>
<keyword evidence="5 8" id="KW-1133">Transmembrane helix</keyword>
<protein>
    <recommendedName>
        <fullName evidence="9">Peptidase S54 rhomboid domain-containing protein</fullName>
    </recommendedName>
</protein>
<keyword evidence="4" id="KW-0378">Hydrolase</keyword>
<comment type="similarity">
    <text evidence="2">Belongs to the peptidase S54 family.</text>
</comment>
<evidence type="ECO:0000256" key="3">
    <source>
        <dbReference type="ARBA" id="ARBA00022692"/>
    </source>
</evidence>
<evidence type="ECO:0000256" key="6">
    <source>
        <dbReference type="ARBA" id="ARBA00023136"/>
    </source>
</evidence>
<feature type="transmembrane region" description="Helical" evidence="8">
    <location>
        <begin position="12"/>
        <end position="28"/>
    </location>
</feature>
<reference evidence="10 11" key="1">
    <citation type="submission" date="2024-10" db="EMBL/GenBank/DDBJ databases">
        <title>Updated reference genomes for cyclostephanoid diatoms.</title>
        <authorList>
            <person name="Roberts W.R."/>
            <person name="Alverson A.J."/>
        </authorList>
    </citation>
    <scope>NUCLEOTIDE SEQUENCE [LARGE SCALE GENOMIC DNA]</scope>
    <source>
        <strain evidence="10 11">AJA276-08</strain>
    </source>
</reference>
<feature type="compositionally biased region" description="Basic residues" evidence="7">
    <location>
        <begin position="328"/>
        <end position="337"/>
    </location>
</feature>
<dbReference type="InterPro" id="IPR050925">
    <property type="entry name" value="Rhomboid_protease_S54"/>
</dbReference>
<evidence type="ECO:0000256" key="5">
    <source>
        <dbReference type="ARBA" id="ARBA00022989"/>
    </source>
</evidence>
<dbReference type="EMBL" id="JALLAZ020000132">
    <property type="protein sequence ID" value="KAL3802896.1"/>
    <property type="molecule type" value="Genomic_DNA"/>
</dbReference>
<feature type="transmembrane region" description="Helical" evidence="8">
    <location>
        <begin position="251"/>
        <end position="270"/>
    </location>
</feature>
<dbReference type="AlphaFoldDB" id="A0ABD3QTM6"/>
<evidence type="ECO:0000256" key="8">
    <source>
        <dbReference type="SAM" id="Phobius"/>
    </source>
</evidence>
<dbReference type="InterPro" id="IPR022764">
    <property type="entry name" value="Peptidase_S54_rhomboid_dom"/>
</dbReference>
<sequence length="337" mass="38449">MSRHSSERARKALHILIIINVLVCYARRENLLPFLDPRRTYRIIDGDLRSMLLSIFYHSDPSHLLVNMLALHRYGTELFVHPPPSGRIWRSAFVVAISYALCGVGAFGGLELLSLHHERRWRRKLTDSRRASRCGGHWLCDSINAAFGGRDVASYLTDALSDLATSIRYADVRVNMRRFRTVYRIGASGAVYGWMGMRLVTSWFSRHHSRLNALDYFFVIATLAHDLRESTLSLEDLRNVSSLEGDGTDHAAHVMGAVSGMIWASSLILWEKLPSSTSVRWRWWGSSGGIGGGGRRLGSRCDDERLIQEQQQQRRQNSRLLNSERGNQRQRRERTSL</sequence>
<evidence type="ECO:0000256" key="2">
    <source>
        <dbReference type="ARBA" id="ARBA00009045"/>
    </source>
</evidence>
<evidence type="ECO:0000259" key="9">
    <source>
        <dbReference type="Pfam" id="PF01694"/>
    </source>
</evidence>
<comment type="subcellular location">
    <subcellularLocation>
        <location evidence="1">Membrane</location>
        <topology evidence="1">Multi-pass membrane protein</topology>
    </subcellularLocation>
</comment>